<feature type="transmembrane region" description="Helical" evidence="5">
    <location>
        <begin position="134"/>
        <end position="153"/>
    </location>
</feature>
<evidence type="ECO:0000256" key="2">
    <source>
        <dbReference type="ARBA" id="ARBA00022692"/>
    </source>
</evidence>
<dbReference type="SUPFAM" id="SSF161084">
    <property type="entry name" value="MAPEG domain-like"/>
    <property type="match status" value="1"/>
</dbReference>
<dbReference type="Proteomes" id="UP001164286">
    <property type="component" value="Unassembled WGS sequence"/>
</dbReference>
<gene>
    <name evidence="6" type="ORF">MKK02DRAFT_39532</name>
</gene>
<dbReference type="AlphaFoldDB" id="A0AA38LWX3"/>
<evidence type="ECO:0000256" key="3">
    <source>
        <dbReference type="ARBA" id="ARBA00022989"/>
    </source>
</evidence>
<evidence type="ECO:0000313" key="6">
    <source>
        <dbReference type="EMBL" id="KAI9639237.1"/>
    </source>
</evidence>
<comment type="subcellular location">
    <subcellularLocation>
        <location evidence="1">Membrane</location>
    </subcellularLocation>
</comment>
<dbReference type="InterPro" id="IPR001129">
    <property type="entry name" value="Membr-assoc_MAPEG"/>
</dbReference>
<keyword evidence="7" id="KW-1185">Reference proteome</keyword>
<dbReference type="EMBL" id="JAKWFO010000001">
    <property type="protein sequence ID" value="KAI9639237.1"/>
    <property type="molecule type" value="Genomic_DNA"/>
</dbReference>
<dbReference type="GeneID" id="77729844"/>
<protein>
    <submittedName>
        <fullName evidence="6">Uncharacterized protein</fullName>
    </submittedName>
</protein>
<name>A0AA38LWX3_9TREE</name>
<dbReference type="RefSeq" id="XP_052949014.1">
    <property type="nucleotide sequence ID" value="XM_053090639.1"/>
</dbReference>
<dbReference type="GO" id="GO:0016020">
    <property type="term" value="C:membrane"/>
    <property type="evidence" value="ECO:0007669"/>
    <property type="project" value="UniProtKB-SubCell"/>
</dbReference>
<evidence type="ECO:0000313" key="7">
    <source>
        <dbReference type="Proteomes" id="UP001164286"/>
    </source>
</evidence>
<proteinExistence type="predicted"/>
<evidence type="ECO:0000256" key="4">
    <source>
        <dbReference type="ARBA" id="ARBA00023136"/>
    </source>
</evidence>
<dbReference type="Pfam" id="PF01124">
    <property type="entry name" value="MAPEG"/>
    <property type="match status" value="1"/>
</dbReference>
<dbReference type="InterPro" id="IPR023352">
    <property type="entry name" value="MAPEG-like_dom_sf"/>
</dbReference>
<reference evidence="6" key="1">
    <citation type="journal article" date="2022" name="G3 (Bethesda)">
        <title>High quality genome of the basidiomycete yeast Dioszegia hungarica PDD-24b-2 isolated from cloud water.</title>
        <authorList>
            <person name="Jarrige D."/>
            <person name="Haridas S."/>
            <person name="Bleykasten-Grosshans C."/>
            <person name="Joly M."/>
            <person name="Nadalig T."/>
            <person name="Sancelme M."/>
            <person name="Vuilleumier S."/>
            <person name="Grigoriev I.V."/>
            <person name="Amato P."/>
            <person name="Bringel F."/>
        </authorList>
    </citation>
    <scope>NUCLEOTIDE SEQUENCE</scope>
    <source>
        <strain evidence="6">PDD-24b-2</strain>
    </source>
</reference>
<evidence type="ECO:0000256" key="5">
    <source>
        <dbReference type="SAM" id="Phobius"/>
    </source>
</evidence>
<feature type="transmembrane region" description="Helical" evidence="5">
    <location>
        <begin position="20"/>
        <end position="41"/>
    </location>
</feature>
<sequence length="164" mass="17750">MANYANFASHVGLRVNYSLYAVPVAWTVAMAPLWWAVAAAGSVNPNAYDQSEPAESWASLEKSGASPQLAKRIRRAVAANNNGLTNLSIFASCLVAANFAKVPVRFLHICAGTYLTSRSLYNLAYMFIEDPKVAYARTLCFFGGVGSCFALVIKAAEQIRNSPY</sequence>
<dbReference type="PANTHER" id="PTHR35371">
    <property type="entry name" value="INNER MEMBRANE PROTEIN"/>
    <property type="match status" value="1"/>
</dbReference>
<keyword evidence="4 5" id="KW-0472">Membrane</keyword>
<organism evidence="6 7">
    <name type="scientific">Dioszegia hungarica</name>
    <dbReference type="NCBI Taxonomy" id="4972"/>
    <lineage>
        <taxon>Eukaryota</taxon>
        <taxon>Fungi</taxon>
        <taxon>Dikarya</taxon>
        <taxon>Basidiomycota</taxon>
        <taxon>Agaricomycotina</taxon>
        <taxon>Tremellomycetes</taxon>
        <taxon>Tremellales</taxon>
        <taxon>Bulleribasidiaceae</taxon>
        <taxon>Dioszegia</taxon>
    </lineage>
</organism>
<dbReference type="PANTHER" id="PTHR35371:SF1">
    <property type="entry name" value="BLR7753 PROTEIN"/>
    <property type="match status" value="1"/>
</dbReference>
<keyword evidence="3 5" id="KW-1133">Transmembrane helix</keyword>
<accession>A0AA38LWX3</accession>
<comment type="caution">
    <text evidence="6">The sequence shown here is derived from an EMBL/GenBank/DDBJ whole genome shotgun (WGS) entry which is preliminary data.</text>
</comment>
<evidence type="ECO:0000256" key="1">
    <source>
        <dbReference type="ARBA" id="ARBA00004370"/>
    </source>
</evidence>
<keyword evidence="2 5" id="KW-0812">Transmembrane</keyword>
<dbReference type="Gene3D" id="1.20.120.550">
    <property type="entry name" value="Membrane associated eicosanoid/glutathione metabolism-like domain"/>
    <property type="match status" value="1"/>
</dbReference>